<feature type="compositionally biased region" description="Polar residues" evidence="1">
    <location>
        <begin position="57"/>
        <end position="71"/>
    </location>
</feature>
<feature type="region of interest" description="Disordered" evidence="1">
    <location>
        <begin position="1"/>
        <end position="134"/>
    </location>
</feature>
<dbReference type="Proteomes" id="UP000825935">
    <property type="component" value="Chromosome 37"/>
</dbReference>
<feature type="compositionally biased region" description="Basic and acidic residues" evidence="1">
    <location>
        <begin position="94"/>
        <end position="103"/>
    </location>
</feature>
<name>A0A8T2Q825_CERRI</name>
<evidence type="ECO:0000313" key="3">
    <source>
        <dbReference type="Proteomes" id="UP000825935"/>
    </source>
</evidence>
<feature type="compositionally biased region" description="Polar residues" evidence="1">
    <location>
        <begin position="7"/>
        <end position="18"/>
    </location>
</feature>
<comment type="caution">
    <text evidence="2">The sequence shown here is derived from an EMBL/GenBank/DDBJ whole genome shotgun (WGS) entry which is preliminary data.</text>
</comment>
<gene>
    <name evidence="2" type="ORF">KP509_37G018900</name>
</gene>
<accession>A0A8T2Q825</accession>
<keyword evidence="3" id="KW-1185">Reference proteome</keyword>
<feature type="compositionally biased region" description="Basic and acidic residues" evidence="1">
    <location>
        <begin position="216"/>
        <end position="225"/>
    </location>
</feature>
<evidence type="ECO:0000313" key="2">
    <source>
        <dbReference type="EMBL" id="KAH7279421.1"/>
    </source>
</evidence>
<reference evidence="2" key="1">
    <citation type="submission" date="2021-08" db="EMBL/GenBank/DDBJ databases">
        <title>WGS assembly of Ceratopteris richardii.</title>
        <authorList>
            <person name="Marchant D.B."/>
            <person name="Chen G."/>
            <person name="Jenkins J."/>
            <person name="Shu S."/>
            <person name="Leebens-Mack J."/>
            <person name="Grimwood J."/>
            <person name="Schmutz J."/>
            <person name="Soltis P."/>
            <person name="Soltis D."/>
            <person name="Chen Z.-H."/>
        </authorList>
    </citation>
    <scope>NUCLEOTIDE SEQUENCE</scope>
    <source>
        <strain evidence="2">Whitten #5841</strain>
        <tissue evidence="2">Leaf</tissue>
    </source>
</reference>
<feature type="compositionally biased region" description="Acidic residues" evidence="1">
    <location>
        <begin position="156"/>
        <end position="167"/>
    </location>
</feature>
<feature type="compositionally biased region" description="Low complexity" evidence="1">
    <location>
        <begin position="236"/>
        <end position="254"/>
    </location>
</feature>
<dbReference type="AlphaFoldDB" id="A0A8T2Q825"/>
<feature type="region of interest" description="Disordered" evidence="1">
    <location>
        <begin position="216"/>
        <end position="272"/>
    </location>
</feature>
<evidence type="ECO:0000256" key="1">
    <source>
        <dbReference type="SAM" id="MobiDB-lite"/>
    </source>
</evidence>
<dbReference type="EMBL" id="CM035442">
    <property type="protein sequence ID" value="KAH7279421.1"/>
    <property type="molecule type" value="Genomic_DNA"/>
</dbReference>
<feature type="region of interest" description="Disordered" evidence="1">
    <location>
        <begin position="155"/>
        <end position="182"/>
    </location>
</feature>
<organism evidence="2 3">
    <name type="scientific">Ceratopteris richardii</name>
    <name type="common">Triangle waterfern</name>
    <dbReference type="NCBI Taxonomy" id="49495"/>
    <lineage>
        <taxon>Eukaryota</taxon>
        <taxon>Viridiplantae</taxon>
        <taxon>Streptophyta</taxon>
        <taxon>Embryophyta</taxon>
        <taxon>Tracheophyta</taxon>
        <taxon>Polypodiopsida</taxon>
        <taxon>Polypodiidae</taxon>
        <taxon>Polypodiales</taxon>
        <taxon>Pteridineae</taxon>
        <taxon>Pteridaceae</taxon>
        <taxon>Parkerioideae</taxon>
        <taxon>Ceratopteris</taxon>
    </lineage>
</organism>
<proteinExistence type="predicted"/>
<protein>
    <submittedName>
        <fullName evidence="2">Uncharacterized protein</fullName>
    </submittedName>
</protein>
<sequence length="291" mass="31458">MDLVSGTADSSNDSSILPMSQPEIHSLVSIPPSPRLTEDPTVPSMPPCLQLNKDDSQQSLIASNSEESTTACAEIMSATRNDEVAGHQGVPNHADGDFSEKVGPETLTPSDLQSKDSEIQDVGVHVSRKKSRRRAIARQSLSVSNALVAEKRLETISEEDESDEAMEESLQPSKDIGRSGNEDEITNVVNYASTHSDASIQLSASFFVRSLVQGKFQEESTEPEKPNPPNAIALPSSVSRSSAKTSSARSSFSFPPDNTKSLKKSSSQLRRQSSRAIKLIKVVKLSSVFMR</sequence>